<accession>A0A0V1IAI2</accession>
<dbReference type="Proteomes" id="UP000054805">
    <property type="component" value="Unassembled WGS sequence"/>
</dbReference>
<keyword evidence="2" id="KW-1185">Reference proteome</keyword>
<name>A0A0V1IAI2_TRIPS</name>
<reference evidence="1 2" key="1">
    <citation type="submission" date="2015-01" db="EMBL/GenBank/DDBJ databases">
        <title>Evolution of Trichinella species and genotypes.</title>
        <authorList>
            <person name="Korhonen P.K."/>
            <person name="Edoardo P."/>
            <person name="Giuseppe L.R."/>
            <person name="Gasser R.B."/>
        </authorList>
    </citation>
    <scope>NUCLEOTIDE SEQUENCE [LARGE SCALE GENOMIC DNA]</scope>
    <source>
        <strain evidence="1">ISS588</strain>
    </source>
</reference>
<proteinExistence type="predicted"/>
<comment type="caution">
    <text evidence="1">The sequence shown here is derived from an EMBL/GenBank/DDBJ whole genome shotgun (WGS) entry which is preliminary data.</text>
</comment>
<evidence type="ECO:0000313" key="1">
    <source>
        <dbReference type="EMBL" id="KRZ19869.1"/>
    </source>
</evidence>
<evidence type="ECO:0000313" key="2">
    <source>
        <dbReference type="Proteomes" id="UP000054805"/>
    </source>
</evidence>
<protein>
    <submittedName>
        <fullName evidence="1">Uncharacterized protein</fullName>
    </submittedName>
</protein>
<organism evidence="1 2">
    <name type="scientific">Trichinella pseudospiralis</name>
    <name type="common">Parasitic roundworm</name>
    <dbReference type="NCBI Taxonomy" id="6337"/>
    <lineage>
        <taxon>Eukaryota</taxon>
        <taxon>Metazoa</taxon>
        <taxon>Ecdysozoa</taxon>
        <taxon>Nematoda</taxon>
        <taxon>Enoplea</taxon>
        <taxon>Dorylaimia</taxon>
        <taxon>Trichinellida</taxon>
        <taxon>Trichinellidae</taxon>
        <taxon>Trichinella</taxon>
    </lineage>
</organism>
<dbReference type="AlphaFoldDB" id="A0A0V1IAI2"/>
<sequence length="190" mass="22188">MDQTVIQNAQETCFRNAYCCYMTTQAWNSISGSWNKFLGCNEKCVNQSVSLFEMKSSKQWRKDENKNVKLPNHSEDYSCLKVGLKLEYEKEFSATQLMLIRHIRDVAAQKKPSSFKQKFITDYIEHIYKNSAITMGLGDRDFDRYNRVRIHILRSLKNKEASLVHYPATFIILLLHFLRHTDCSTVSDVA</sequence>
<dbReference type="EMBL" id="JYDS01000262">
    <property type="protein sequence ID" value="KRZ19869.1"/>
    <property type="molecule type" value="Genomic_DNA"/>
</dbReference>
<gene>
    <name evidence="1" type="ORF">T4B_949</name>
</gene>